<proteinExistence type="predicted"/>
<dbReference type="Proteomes" id="UP001501218">
    <property type="component" value="Unassembled WGS sequence"/>
</dbReference>
<evidence type="ECO:0000313" key="5">
    <source>
        <dbReference type="Proteomes" id="UP001501218"/>
    </source>
</evidence>
<gene>
    <name evidence="4" type="ORF">GCM10009854_29580</name>
</gene>
<dbReference type="InterPro" id="IPR041698">
    <property type="entry name" value="Methyltransf_25"/>
</dbReference>
<dbReference type="SUPFAM" id="SSF53335">
    <property type="entry name" value="S-adenosyl-L-methionine-dependent methyltransferases"/>
    <property type="match status" value="1"/>
</dbReference>
<dbReference type="Pfam" id="PF13649">
    <property type="entry name" value="Methyltransf_25"/>
    <property type="match status" value="1"/>
</dbReference>
<dbReference type="RefSeq" id="WP_344131836.1">
    <property type="nucleotide sequence ID" value="NZ_BAAARA010000008.1"/>
</dbReference>
<dbReference type="Gene3D" id="3.40.50.150">
    <property type="entry name" value="Vaccinia Virus protein VP39"/>
    <property type="match status" value="1"/>
</dbReference>
<dbReference type="Gene3D" id="1.10.150.290">
    <property type="entry name" value="S-adenosyl-L-methionine-dependent methyltransferases"/>
    <property type="match status" value="1"/>
</dbReference>
<dbReference type="NCBIfam" id="NF010703">
    <property type="entry name" value="PRK14103.1"/>
    <property type="match status" value="1"/>
</dbReference>
<comment type="caution">
    <text evidence="4">The sequence shown here is derived from an EMBL/GenBank/DDBJ whole genome shotgun (WGS) entry which is preliminary data.</text>
</comment>
<keyword evidence="5" id="KW-1185">Reference proteome</keyword>
<keyword evidence="2" id="KW-0808">Transferase</keyword>
<accession>A0ABN3GEZ0</accession>
<reference evidence="4 5" key="1">
    <citation type="journal article" date="2019" name="Int. J. Syst. Evol. Microbiol.">
        <title>The Global Catalogue of Microorganisms (GCM) 10K type strain sequencing project: providing services to taxonomists for standard genome sequencing and annotation.</title>
        <authorList>
            <consortium name="The Broad Institute Genomics Platform"/>
            <consortium name="The Broad Institute Genome Sequencing Center for Infectious Disease"/>
            <person name="Wu L."/>
            <person name="Ma J."/>
        </authorList>
    </citation>
    <scope>NUCLEOTIDE SEQUENCE [LARGE SCALE GENOMIC DNA]</scope>
    <source>
        <strain evidence="4 5">JCM 16221</strain>
    </source>
</reference>
<evidence type="ECO:0000256" key="1">
    <source>
        <dbReference type="ARBA" id="ARBA00022603"/>
    </source>
</evidence>
<dbReference type="PANTHER" id="PTHR43861:SF1">
    <property type="entry name" value="TRANS-ACONITATE 2-METHYLTRANSFERASE"/>
    <property type="match status" value="1"/>
</dbReference>
<evidence type="ECO:0000256" key="2">
    <source>
        <dbReference type="ARBA" id="ARBA00022679"/>
    </source>
</evidence>
<dbReference type="PANTHER" id="PTHR43861">
    <property type="entry name" value="TRANS-ACONITATE 2-METHYLTRANSFERASE-RELATED"/>
    <property type="match status" value="1"/>
</dbReference>
<evidence type="ECO:0000259" key="3">
    <source>
        <dbReference type="Pfam" id="PF13649"/>
    </source>
</evidence>
<feature type="domain" description="Methyltransferase" evidence="3">
    <location>
        <begin position="33"/>
        <end position="109"/>
    </location>
</feature>
<sequence length="253" mass="28057">MWDPGEYLAFSDHRARPAHELMARVGAASPRRVVDLGCGAGNLTHLLADRWPDAELEALDSSPDMVRAARERGVPARVGDVRAWRPGPDVDVVLCNAVLQWVPEHVQLLRGWIPDLPAGAWFAFQVPGNFDAPSHNIIRELAGSSRWGERLREVPLRKDAVLDPQDYADIAADAGAAVDAWETTYVQAMRGENPVLEWVAGTALRPIRAALDDAEWELFRAELAPELAAAYPRRSDGVTWFAFRRVFVVAQRP</sequence>
<protein>
    <submittedName>
        <fullName evidence="4">Trans-aconitate 2-methyltransferase</fullName>
    </submittedName>
</protein>
<dbReference type="InterPro" id="IPR029063">
    <property type="entry name" value="SAM-dependent_MTases_sf"/>
</dbReference>
<keyword evidence="1" id="KW-0489">Methyltransferase</keyword>
<name>A0ABN3GEZ0_9PSEU</name>
<dbReference type="CDD" id="cd02440">
    <property type="entry name" value="AdoMet_MTases"/>
    <property type="match status" value="1"/>
</dbReference>
<evidence type="ECO:0000313" key="4">
    <source>
        <dbReference type="EMBL" id="GAA2349931.1"/>
    </source>
</evidence>
<dbReference type="InterPro" id="IPR023149">
    <property type="entry name" value="Trans_acon_MeTrfase_C"/>
</dbReference>
<dbReference type="EMBL" id="BAAARA010000008">
    <property type="protein sequence ID" value="GAA2349931.1"/>
    <property type="molecule type" value="Genomic_DNA"/>
</dbReference>
<organism evidence="4 5">
    <name type="scientific">Saccharopolyspora halophila</name>
    <dbReference type="NCBI Taxonomy" id="405551"/>
    <lineage>
        <taxon>Bacteria</taxon>
        <taxon>Bacillati</taxon>
        <taxon>Actinomycetota</taxon>
        <taxon>Actinomycetes</taxon>
        <taxon>Pseudonocardiales</taxon>
        <taxon>Pseudonocardiaceae</taxon>
        <taxon>Saccharopolyspora</taxon>
    </lineage>
</organism>